<sequence length="85" mass="9198">MCSVLERFGVTNARSALKPIKERFKDQLAHTLDASDFNPCPAIGALLYLAVTSRPDIATAVCILAQETGRPTEIVKRGIIESSPI</sequence>
<dbReference type="AlphaFoldDB" id="A0A976II65"/>
<gene>
    <name evidence="1" type="ORF">CCR75_008469</name>
</gene>
<dbReference type="OrthoDB" id="125808at2759"/>
<dbReference type="RefSeq" id="XP_067821743.1">
    <property type="nucleotide sequence ID" value="XM_067966521.1"/>
</dbReference>
<comment type="caution">
    <text evidence="1">The sequence shown here is derived from an EMBL/GenBank/DDBJ whole genome shotgun (WGS) entry which is preliminary data.</text>
</comment>
<dbReference type="Proteomes" id="UP000294530">
    <property type="component" value="Unassembled WGS sequence"/>
</dbReference>
<accession>A0A976II65</accession>
<evidence type="ECO:0000313" key="1">
    <source>
        <dbReference type="EMBL" id="TDH72244.1"/>
    </source>
</evidence>
<dbReference type="EMBL" id="SHOA02000012">
    <property type="protein sequence ID" value="TDH72244.1"/>
    <property type="molecule type" value="Genomic_DNA"/>
</dbReference>
<proteinExistence type="predicted"/>
<dbReference type="GeneID" id="94352192"/>
<reference evidence="1 2" key="1">
    <citation type="journal article" date="2021" name="Genome Biol.">
        <title>AFLAP: assembly-free linkage analysis pipeline using k-mers from genome sequencing data.</title>
        <authorList>
            <person name="Fletcher K."/>
            <person name="Zhang L."/>
            <person name="Gil J."/>
            <person name="Han R."/>
            <person name="Cavanaugh K."/>
            <person name="Michelmore R."/>
        </authorList>
    </citation>
    <scope>NUCLEOTIDE SEQUENCE [LARGE SCALE GENOMIC DNA]</scope>
    <source>
        <strain evidence="1 2">SF5</strain>
    </source>
</reference>
<keyword evidence="2" id="KW-1185">Reference proteome</keyword>
<name>A0A976II65_BRELC</name>
<protein>
    <submittedName>
        <fullName evidence="1">Uncharacterized protein</fullName>
    </submittedName>
</protein>
<evidence type="ECO:0000313" key="2">
    <source>
        <dbReference type="Proteomes" id="UP000294530"/>
    </source>
</evidence>
<dbReference type="KEGG" id="blac:94352192"/>
<organism evidence="1 2">
    <name type="scientific">Bremia lactucae</name>
    <name type="common">Lettuce downy mildew</name>
    <dbReference type="NCBI Taxonomy" id="4779"/>
    <lineage>
        <taxon>Eukaryota</taxon>
        <taxon>Sar</taxon>
        <taxon>Stramenopiles</taxon>
        <taxon>Oomycota</taxon>
        <taxon>Peronosporomycetes</taxon>
        <taxon>Peronosporales</taxon>
        <taxon>Peronosporaceae</taxon>
        <taxon>Bremia</taxon>
    </lineage>
</organism>